<feature type="transmembrane region" description="Helical" evidence="1">
    <location>
        <begin position="74"/>
        <end position="92"/>
    </location>
</feature>
<reference evidence="2 3" key="1">
    <citation type="submission" date="2020-02" db="EMBL/GenBank/DDBJ databases">
        <title>Draft genome sequence of Lactococcus sp. Hs30E4-3.</title>
        <authorList>
            <person name="Noda S."/>
            <person name="Yuki M."/>
            <person name="Ohkuma M."/>
        </authorList>
    </citation>
    <scope>NUCLEOTIDE SEQUENCE [LARGE SCALE GENOMIC DNA]</scope>
    <source>
        <strain evidence="2 3">Hs30E4-3</strain>
    </source>
</reference>
<name>A0A6A0BCN9_9LACT</name>
<gene>
    <name evidence="2" type="ORF">Hs30E_07450</name>
</gene>
<feature type="transmembrane region" description="Helical" evidence="1">
    <location>
        <begin position="186"/>
        <end position="203"/>
    </location>
</feature>
<protein>
    <submittedName>
        <fullName evidence="2">Uncharacterized protein</fullName>
    </submittedName>
</protein>
<organism evidence="2 3">
    <name type="scientific">Pseudolactococcus hodotermopsidis</name>
    <dbReference type="NCBI Taxonomy" id="2709157"/>
    <lineage>
        <taxon>Bacteria</taxon>
        <taxon>Bacillati</taxon>
        <taxon>Bacillota</taxon>
        <taxon>Bacilli</taxon>
        <taxon>Lactobacillales</taxon>
        <taxon>Streptococcaceae</taxon>
        <taxon>Pseudolactococcus</taxon>
    </lineage>
</organism>
<dbReference type="EMBL" id="BLLI01000015">
    <property type="protein sequence ID" value="GFH42194.1"/>
    <property type="molecule type" value="Genomic_DNA"/>
</dbReference>
<evidence type="ECO:0000313" key="2">
    <source>
        <dbReference type="EMBL" id="GFH42194.1"/>
    </source>
</evidence>
<evidence type="ECO:0000313" key="3">
    <source>
        <dbReference type="Proteomes" id="UP000480303"/>
    </source>
</evidence>
<sequence>MLELLKLIPLGSVIFGIIDVFLKTDVEKNLETNYQRILRHIVNISVISVVIIVIFAYHMFPIEENTKLSKVETFWVKSILIIMGVIGAYICFREFFVYKFKKLILTLDDGKQWVVLKKIDKTQLLLRLKDNYHVYRVVTPEEIRGKNLEFETLEEITKRNEESFYQDWKFLVDEKTFKLNFKEKKYWSFLIPVVICLIIYAVLVKMTISSLIVSLLIILLMGCYVWRRMTKILLKRRR</sequence>
<feature type="transmembrane region" description="Helical" evidence="1">
    <location>
        <begin position="42"/>
        <end position="62"/>
    </location>
</feature>
<feature type="transmembrane region" description="Helical" evidence="1">
    <location>
        <begin position="209"/>
        <end position="227"/>
    </location>
</feature>
<comment type="caution">
    <text evidence="2">The sequence shown here is derived from an EMBL/GenBank/DDBJ whole genome shotgun (WGS) entry which is preliminary data.</text>
</comment>
<keyword evidence="1" id="KW-0812">Transmembrane</keyword>
<keyword evidence="1" id="KW-1133">Transmembrane helix</keyword>
<dbReference type="AlphaFoldDB" id="A0A6A0BCN9"/>
<dbReference type="RefSeq" id="WP_172208093.1">
    <property type="nucleotide sequence ID" value="NZ_BLLI01000015.1"/>
</dbReference>
<keyword evidence="1" id="KW-0472">Membrane</keyword>
<keyword evidence="3" id="KW-1185">Reference proteome</keyword>
<evidence type="ECO:0000256" key="1">
    <source>
        <dbReference type="SAM" id="Phobius"/>
    </source>
</evidence>
<proteinExistence type="predicted"/>
<feature type="transmembrane region" description="Helical" evidence="1">
    <location>
        <begin position="6"/>
        <end position="22"/>
    </location>
</feature>
<dbReference type="Proteomes" id="UP000480303">
    <property type="component" value="Unassembled WGS sequence"/>
</dbReference>
<accession>A0A6A0BCN9</accession>